<gene>
    <name evidence="1" type="primary">lptC</name>
    <name evidence="1" type="ORF">GO621_00370</name>
</gene>
<dbReference type="GO" id="GO:0005886">
    <property type="term" value="C:plasma membrane"/>
    <property type="evidence" value="ECO:0007669"/>
    <property type="project" value="InterPro"/>
</dbReference>
<dbReference type="NCBIfam" id="TIGR04409">
    <property type="entry name" value="LptC_YrbK"/>
    <property type="match status" value="1"/>
</dbReference>
<organism evidence="1 2">
    <name type="scientific">Mucilaginibacter arboris</name>
    <dbReference type="NCBI Taxonomy" id="2682090"/>
    <lineage>
        <taxon>Bacteria</taxon>
        <taxon>Pseudomonadati</taxon>
        <taxon>Bacteroidota</taxon>
        <taxon>Sphingobacteriia</taxon>
        <taxon>Sphingobacteriales</taxon>
        <taxon>Sphingobacteriaceae</taxon>
        <taxon>Mucilaginibacter</taxon>
    </lineage>
</organism>
<dbReference type="GO" id="GO:0015221">
    <property type="term" value="F:lipopolysaccharide transmembrane transporter activity"/>
    <property type="evidence" value="ECO:0007669"/>
    <property type="project" value="InterPro"/>
</dbReference>
<dbReference type="Pfam" id="PF06835">
    <property type="entry name" value="LptC"/>
    <property type="match status" value="1"/>
</dbReference>
<sequence length="180" mass="20364">MLLLPVFFFSCENDLKKVQQISSKEVNKPVETTIGVDVIYSDSAKVKARMTAPIMLNYTATKTVKPYYEMPKGVHIDFYDLKQKIISTVTAEYAITKNESKIIELHRNVVVVNDKGDTFKSQELIWDQLAKKFYSNQFSTLTTIDGNTISGSTFRCNEDLSNPEFLQSTGNFNVNQGVNP</sequence>
<dbReference type="EMBL" id="WPIK01000001">
    <property type="protein sequence ID" value="MVN19986.1"/>
    <property type="molecule type" value="Genomic_DNA"/>
</dbReference>
<dbReference type="InterPro" id="IPR010664">
    <property type="entry name" value="LipoPS_assembly_LptC-rel"/>
</dbReference>
<protein>
    <submittedName>
        <fullName evidence="1">LPS export ABC transporter periplasmic protein LptC</fullName>
    </submittedName>
</protein>
<keyword evidence="2" id="KW-1185">Reference proteome</keyword>
<dbReference type="Proteomes" id="UP000462014">
    <property type="component" value="Unassembled WGS sequence"/>
</dbReference>
<dbReference type="InterPro" id="IPR026265">
    <property type="entry name" value="LptC"/>
</dbReference>
<comment type="caution">
    <text evidence="1">The sequence shown here is derived from an EMBL/GenBank/DDBJ whole genome shotgun (WGS) entry which is preliminary data.</text>
</comment>
<name>A0A7K1SRN7_9SPHI</name>
<evidence type="ECO:0000313" key="2">
    <source>
        <dbReference type="Proteomes" id="UP000462014"/>
    </source>
</evidence>
<dbReference type="AlphaFoldDB" id="A0A7K1SRN7"/>
<evidence type="ECO:0000313" key="1">
    <source>
        <dbReference type="EMBL" id="MVN19986.1"/>
    </source>
</evidence>
<proteinExistence type="predicted"/>
<reference evidence="1 2" key="1">
    <citation type="submission" date="2019-12" db="EMBL/GenBank/DDBJ databases">
        <title>Mucilaginibacter sp. HMF7410 genome sequencing and assembly.</title>
        <authorList>
            <person name="Kang H."/>
            <person name="Cha I."/>
            <person name="Kim H."/>
            <person name="Joh K."/>
        </authorList>
    </citation>
    <scope>NUCLEOTIDE SEQUENCE [LARGE SCALE GENOMIC DNA]</scope>
    <source>
        <strain evidence="1 2">HMF7410</strain>
    </source>
</reference>
<accession>A0A7K1SRN7</accession>